<dbReference type="InterPro" id="IPR015422">
    <property type="entry name" value="PyrdxlP-dep_Trfase_small"/>
</dbReference>
<dbReference type="Pfam" id="PF00282">
    <property type="entry name" value="Pyridoxal_deC"/>
    <property type="match status" value="1"/>
</dbReference>
<name>A0A1Y2EB98_9PEZI</name>
<evidence type="ECO:0000256" key="2">
    <source>
        <dbReference type="ARBA" id="ARBA00009533"/>
    </source>
</evidence>
<evidence type="ECO:0000256" key="6">
    <source>
        <dbReference type="RuleBase" id="RU000382"/>
    </source>
</evidence>
<dbReference type="Proteomes" id="UP000193689">
    <property type="component" value="Unassembled WGS sequence"/>
</dbReference>
<dbReference type="InterPro" id="IPR015421">
    <property type="entry name" value="PyrdxlP-dep_Trfase_major"/>
</dbReference>
<dbReference type="GO" id="GO:0005737">
    <property type="term" value="C:cytoplasm"/>
    <property type="evidence" value="ECO:0007669"/>
    <property type="project" value="TreeGrafter"/>
</dbReference>
<dbReference type="GeneID" id="63771592"/>
<evidence type="ECO:0000313" key="8">
    <source>
        <dbReference type="Proteomes" id="UP000193689"/>
    </source>
</evidence>
<keyword evidence="8" id="KW-1185">Reference proteome</keyword>
<dbReference type="InParanoid" id="A0A1Y2EB98"/>
<evidence type="ECO:0000256" key="3">
    <source>
        <dbReference type="ARBA" id="ARBA00022898"/>
    </source>
</evidence>
<dbReference type="Gene3D" id="3.40.640.10">
    <property type="entry name" value="Type I PLP-dependent aspartate aminotransferase-like (Major domain)"/>
    <property type="match status" value="1"/>
</dbReference>
<dbReference type="STRING" id="1141098.A0A1Y2EB98"/>
<dbReference type="AlphaFoldDB" id="A0A1Y2EB98"/>
<dbReference type="OrthoDB" id="2161780at2759"/>
<dbReference type="PANTHER" id="PTHR11999:SF165">
    <property type="entry name" value="DECARBOXYLASE, PUTATIVE (AFU_ORTHOLOGUE AFUA_2G04980)-RELATED"/>
    <property type="match status" value="1"/>
</dbReference>
<evidence type="ECO:0000256" key="1">
    <source>
        <dbReference type="ARBA" id="ARBA00001933"/>
    </source>
</evidence>
<dbReference type="EMBL" id="MCFJ01000003">
    <property type="protein sequence ID" value="ORY68832.1"/>
    <property type="molecule type" value="Genomic_DNA"/>
</dbReference>
<accession>A0A1Y2EB98</accession>
<keyword evidence="4 6" id="KW-0456">Lyase</keyword>
<organism evidence="7 8">
    <name type="scientific">Pseudomassariella vexata</name>
    <dbReference type="NCBI Taxonomy" id="1141098"/>
    <lineage>
        <taxon>Eukaryota</taxon>
        <taxon>Fungi</taxon>
        <taxon>Dikarya</taxon>
        <taxon>Ascomycota</taxon>
        <taxon>Pezizomycotina</taxon>
        <taxon>Sordariomycetes</taxon>
        <taxon>Xylariomycetidae</taxon>
        <taxon>Amphisphaeriales</taxon>
        <taxon>Pseudomassariaceae</taxon>
        <taxon>Pseudomassariella</taxon>
    </lineage>
</organism>
<dbReference type="PANTHER" id="PTHR11999">
    <property type="entry name" value="GROUP II PYRIDOXAL-5-PHOSPHATE DECARBOXYLASE"/>
    <property type="match status" value="1"/>
</dbReference>
<comment type="caution">
    <text evidence="7">The sequence shown here is derived from an EMBL/GenBank/DDBJ whole genome shotgun (WGS) entry which is preliminary data.</text>
</comment>
<dbReference type="SUPFAM" id="SSF53383">
    <property type="entry name" value="PLP-dependent transferases"/>
    <property type="match status" value="1"/>
</dbReference>
<dbReference type="GO" id="GO:0016831">
    <property type="term" value="F:carboxy-lyase activity"/>
    <property type="evidence" value="ECO:0007669"/>
    <property type="project" value="TreeGrafter"/>
</dbReference>
<comment type="cofactor">
    <cofactor evidence="1 5 6">
        <name>pyridoxal 5'-phosphate</name>
        <dbReference type="ChEBI" id="CHEBI:597326"/>
    </cofactor>
</comment>
<evidence type="ECO:0000256" key="5">
    <source>
        <dbReference type="PIRSR" id="PIRSR602129-50"/>
    </source>
</evidence>
<dbReference type="InterPro" id="IPR002129">
    <property type="entry name" value="PyrdxlP-dep_de-COase"/>
</dbReference>
<proteinExistence type="inferred from homology"/>
<dbReference type="RefSeq" id="XP_040719119.1">
    <property type="nucleotide sequence ID" value="XM_040855380.1"/>
</dbReference>
<dbReference type="InterPro" id="IPR010977">
    <property type="entry name" value="Aromatic_deC"/>
</dbReference>
<comment type="similarity">
    <text evidence="2 6">Belongs to the group II decarboxylase family.</text>
</comment>
<dbReference type="Gene3D" id="3.90.1150.10">
    <property type="entry name" value="Aspartate Aminotransferase, domain 1"/>
    <property type="match status" value="1"/>
</dbReference>
<keyword evidence="3 5" id="KW-0663">Pyridoxal phosphate</keyword>
<sequence>MQEAYGRIRSSVTTTFQTAPTLPTPAQLSTARSSLPSSTAITYLTSHGPQATLNHLLTDIAPGLNGQNRSSRYWGFVTGGTLPIAEVADNLVSAYDQNVSVHLPGQTIVTEVEDAALKMLVELLGLGNAEDWEGRTLTTGATASNVLGLGCGREGVVGAKLARLSSSSSASPEHEGVGELGLLNACLKARIMDIQVLTSMGHSSLSKAASIVGLGRASVKELPHSADQPWRLDLDAVEKELQREGVASIIAVSAGEVNTGRFATTGLEDMQRLRSIADRHGAWIHVDGAFGIFARLLPQTEEFAQLHQYAAGLELADSITVDGHKLLNVPYDLGIFFTRKASTLTNVCKNPNAAYLPSGGGTSDIQSPLDVGIENSRRFRALPVYTVLMSEGRDGITEMLTRMVCLARRIAAVVKESEDYILLPDEASLEDTHIIVLFRAKDDELNKVLVDTINTSCKWYVGGTKWRGQTAVRLAVANWRVDVEVDLAMVKSSLAMIAQNHRRNSR</sequence>
<dbReference type="GO" id="GO:0030170">
    <property type="term" value="F:pyridoxal phosphate binding"/>
    <property type="evidence" value="ECO:0007669"/>
    <property type="project" value="InterPro"/>
</dbReference>
<gene>
    <name evidence="7" type="ORF">BCR38DRAFT_335362</name>
</gene>
<feature type="modified residue" description="N6-(pyridoxal phosphate)lysine" evidence="5">
    <location>
        <position position="325"/>
    </location>
</feature>
<reference evidence="7 8" key="1">
    <citation type="submission" date="2016-07" db="EMBL/GenBank/DDBJ databases">
        <title>Pervasive Adenine N6-methylation of Active Genes in Fungi.</title>
        <authorList>
            <consortium name="DOE Joint Genome Institute"/>
            <person name="Mondo S.J."/>
            <person name="Dannebaum R.O."/>
            <person name="Kuo R.C."/>
            <person name="Labutti K."/>
            <person name="Haridas S."/>
            <person name="Kuo A."/>
            <person name="Salamov A."/>
            <person name="Ahrendt S.R."/>
            <person name="Lipzen A."/>
            <person name="Sullivan W."/>
            <person name="Andreopoulos W.B."/>
            <person name="Clum A."/>
            <person name="Lindquist E."/>
            <person name="Daum C."/>
            <person name="Ramamoorthy G.K."/>
            <person name="Gryganskyi A."/>
            <person name="Culley D."/>
            <person name="Magnuson J.K."/>
            <person name="James T.Y."/>
            <person name="O'Malley M.A."/>
            <person name="Stajich J.E."/>
            <person name="Spatafora J.W."/>
            <person name="Visel A."/>
            <person name="Grigoriev I.V."/>
        </authorList>
    </citation>
    <scope>NUCLEOTIDE SEQUENCE [LARGE SCALE GENOMIC DNA]</scope>
    <source>
        <strain evidence="7 8">CBS 129021</strain>
    </source>
</reference>
<protein>
    <submittedName>
        <fullName evidence="7">Pyridoxal-dependent decarboxylase</fullName>
    </submittedName>
</protein>
<evidence type="ECO:0000256" key="4">
    <source>
        <dbReference type="ARBA" id="ARBA00023239"/>
    </source>
</evidence>
<evidence type="ECO:0000313" key="7">
    <source>
        <dbReference type="EMBL" id="ORY68832.1"/>
    </source>
</evidence>
<dbReference type="InterPro" id="IPR015424">
    <property type="entry name" value="PyrdxlP-dep_Trfase"/>
</dbReference>
<dbReference type="GO" id="GO:0019752">
    <property type="term" value="P:carboxylic acid metabolic process"/>
    <property type="evidence" value="ECO:0007669"/>
    <property type="project" value="InterPro"/>
</dbReference>